<evidence type="ECO:0000313" key="9">
    <source>
        <dbReference type="EMBL" id="SPD21878.1"/>
    </source>
</evidence>
<evidence type="ECO:0000256" key="7">
    <source>
        <dbReference type="SAM" id="Phobius"/>
    </source>
</evidence>
<feature type="compositionally biased region" description="Basic and acidic residues" evidence="6">
    <location>
        <begin position="184"/>
        <end position="196"/>
    </location>
</feature>
<evidence type="ECO:0000256" key="5">
    <source>
        <dbReference type="ARBA" id="ARBA00023034"/>
    </source>
</evidence>
<feature type="transmembrane region" description="Helical" evidence="7">
    <location>
        <begin position="16"/>
        <end position="37"/>
    </location>
</feature>
<protein>
    <recommendedName>
        <fullName evidence="8">Exostosin GT47 domain-containing protein</fullName>
    </recommendedName>
</protein>
<name>A0A2N9IBT2_FAGSY</name>
<dbReference type="PANTHER" id="PTHR11062">
    <property type="entry name" value="EXOSTOSIN HEPARAN SULFATE GLYCOSYLTRANSFERASE -RELATED"/>
    <property type="match status" value="1"/>
</dbReference>
<evidence type="ECO:0000256" key="3">
    <source>
        <dbReference type="ARBA" id="ARBA00022676"/>
    </source>
</evidence>
<feature type="domain" description="Exostosin GT47" evidence="8">
    <location>
        <begin position="355"/>
        <end position="635"/>
    </location>
</feature>
<keyword evidence="7" id="KW-0472">Membrane</keyword>
<comment type="similarity">
    <text evidence="2">Belongs to the glycosyltransferase 47 family.</text>
</comment>
<keyword evidence="5" id="KW-0333">Golgi apparatus</keyword>
<evidence type="ECO:0000256" key="6">
    <source>
        <dbReference type="SAM" id="MobiDB-lite"/>
    </source>
</evidence>
<feature type="region of interest" description="Disordered" evidence="6">
    <location>
        <begin position="184"/>
        <end position="215"/>
    </location>
</feature>
<reference evidence="9" key="1">
    <citation type="submission" date="2018-02" db="EMBL/GenBank/DDBJ databases">
        <authorList>
            <person name="Cohen D.B."/>
            <person name="Kent A.D."/>
        </authorList>
    </citation>
    <scope>NUCLEOTIDE SEQUENCE</scope>
</reference>
<proteinExistence type="inferred from homology"/>
<feature type="compositionally biased region" description="Basic and acidic residues" evidence="6">
    <location>
        <begin position="119"/>
        <end position="131"/>
    </location>
</feature>
<comment type="subcellular location">
    <subcellularLocation>
        <location evidence="1">Golgi apparatus membrane</location>
        <topology evidence="1">Single-pass type II membrane protein</topology>
    </subcellularLocation>
</comment>
<keyword evidence="7" id="KW-0812">Transmembrane</keyword>
<organism evidence="9">
    <name type="scientific">Fagus sylvatica</name>
    <name type="common">Beechnut</name>
    <dbReference type="NCBI Taxonomy" id="28930"/>
    <lineage>
        <taxon>Eukaryota</taxon>
        <taxon>Viridiplantae</taxon>
        <taxon>Streptophyta</taxon>
        <taxon>Embryophyta</taxon>
        <taxon>Tracheophyta</taxon>
        <taxon>Spermatophyta</taxon>
        <taxon>Magnoliopsida</taxon>
        <taxon>eudicotyledons</taxon>
        <taxon>Gunneridae</taxon>
        <taxon>Pentapetalae</taxon>
        <taxon>rosids</taxon>
        <taxon>fabids</taxon>
        <taxon>Fagales</taxon>
        <taxon>Fagaceae</taxon>
        <taxon>Fagus</taxon>
    </lineage>
</organism>
<keyword evidence="3" id="KW-0808">Transferase</keyword>
<sequence length="687" mass="77587">MGQQRLRLCQVETRSLIWITGMMFAVILVFQCFELPYGNVLSSLFSAGNVSAVGNSTVWTGYSPYKSEMINNMTILNGSNTTYAINERANNTGISNGRDRNPQDDSVPDRSGGSNQSLRSDEDINADKESSSENLVEPNKISMAANVKSVDNGSAPEETRETEQSFYLKNVTTDSNFSIHKIEKEKNSSTSDHIESPDAGYVSPSPALPPMTSSYAASQPVVDTNIRSPVVDSNTSLLEKDRTTASDINENSGNLRDELTPLGDNYSLNRVAEVNKGLEMPTSSVVSISEMNNLLIQSLASYHSMRPRWSSAVDQELQHAKSLVENAPIIKNDPSLYAPLYRNVSMFKRSYELMEDTLKVYIYREGEKPVLHQPRLEGIYASEGWFMKLLEANKKFITKNPRKAHLFYLPFSSQLLEETVYIANSHSFDNLIQYLKNYLELIAAKYPSWNRTGGADHFLVACHDWAPTETKQHMAKCIRALCNADVEEGFVLGKDVSLPETYVRMARYPLRNLGGKPASQRSILAFFAGNMHGYVRPILLQHWENKDPDMKIFGKMPKSKGNKNYLHHMKNSKYCICAKGYEVNSPRVVEAIFYECVPVIISDNFVPPFFEVLKWESFAVFVLEKDIPNLKSILLSIPEKRYREMQMRVKKTSSNKPQMTKRHCRPCVSGVGLKEPLVGKWNKKQMK</sequence>
<dbReference type="EMBL" id="OIVN01005312">
    <property type="protein sequence ID" value="SPD21878.1"/>
    <property type="molecule type" value="Genomic_DNA"/>
</dbReference>
<dbReference type="PANTHER" id="PTHR11062:SF108">
    <property type="entry name" value="EXOSTOSIN FAMILY PROTEIN"/>
    <property type="match status" value="1"/>
</dbReference>
<dbReference type="AlphaFoldDB" id="A0A2N9IBT2"/>
<evidence type="ECO:0000256" key="1">
    <source>
        <dbReference type="ARBA" id="ARBA00004323"/>
    </source>
</evidence>
<dbReference type="GO" id="GO:0016757">
    <property type="term" value="F:glycosyltransferase activity"/>
    <property type="evidence" value="ECO:0007669"/>
    <property type="project" value="UniProtKB-KW"/>
</dbReference>
<feature type="region of interest" description="Disordered" evidence="6">
    <location>
        <begin position="90"/>
        <end position="167"/>
    </location>
</feature>
<keyword evidence="4" id="KW-0735">Signal-anchor</keyword>
<dbReference type="InterPro" id="IPR004263">
    <property type="entry name" value="Exostosin"/>
</dbReference>
<evidence type="ECO:0000259" key="8">
    <source>
        <dbReference type="Pfam" id="PF03016"/>
    </source>
</evidence>
<evidence type="ECO:0000256" key="4">
    <source>
        <dbReference type="ARBA" id="ARBA00022968"/>
    </source>
</evidence>
<dbReference type="GO" id="GO:0000139">
    <property type="term" value="C:Golgi membrane"/>
    <property type="evidence" value="ECO:0007669"/>
    <property type="project" value="UniProtKB-SubCell"/>
</dbReference>
<dbReference type="InterPro" id="IPR040911">
    <property type="entry name" value="Exostosin_GT47"/>
</dbReference>
<gene>
    <name evidence="9" type="ORF">FSB_LOCUS49760</name>
</gene>
<dbReference type="Pfam" id="PF03016">
    <property type="entry name" value="Exostosin_GT47"/>
    <property type="match status" value="1"/>
</dbReference>
<accession>A0A2N9IBT2</accession>
<keyword evidence="7" id="KW-1133">Transmembrane helix</keyword>
<keyword evidence="3" id="KW-0328">Glycosyltransferase</keyword>
<evidence type="ECO:0000256" key="2">
    <source>
        <dbReference type="ARBA" id="ARBA00010271"/>
    </source>
</evidence>